<dbReference type="Pfam" id="PF05977">
    <property type="entry name" value="MFS_3"/>
    <property type="match status" value="1"/>
</dbReference>
<reference evidence="9" key="1">
    <citation type="journal article" date="2019" name="Int. J. Syst. Evol. Microbiol.">
        <title>The Global Catalogue of Microorganisms (GCM) 10K type strain sequencing project: providing services to taxonomists for standard genome sequencing and annotation.</title>
        <authorList>
            <consortium name="The Broad Institute Genomics Platform"/>
            <consortium name="The Broad Institute Genome Sequencing Center for Infectious Disease"/>
            <person name="Wu L."/>
            <person name="Ma J."/>
        </authorList>
    </citation>
    <scope>NUCLEOTIDE SEQUENCE [LARGE SCALE GENOMIC DNA]</scope>
    <source>
        <strain evidence="9">CCUG 63369</strain>
    </source>
</reference>
<evidence type="ECO:0000256" key="2">
    <source>
        <dbReference type="ARBA" id="ARBA00022448"/>
    </source>
</evidence>
<feature type="transmembrane region" description="Helical" evidence="7">
    <location>
        <begin position="21"/>
        <end position="40"/>
    </location>
</feature>
<dbReference type="InterPro" id="IPR010290">
    <property type="entry name" value="TM_effector"/>
</dbReference>
<evidence type="ECO:0000256" key="1">
    <source>
        <dbReference type="ARBA" id="ARBA00004429"/>
    </source>
</evidence>
<gene>
    <name evidence="8" type="ORF">ACFQZU_21685</name>
</gene>
<proteinExistence type="predicted"/>
<evidence type="ECO:0000256" key="6">
    <source>
        <dbReference type="ARBA" id="ARBA00023136"/>
    </source>
</evidence>
<evidence type="ECO:0000256" key="5">
    <source>
        <dbReference type="ARBA" id="ARBA00022989"/>
    </source>
</evidence>
<keyword evidence="2" id="KW-0813">Transport</keyword>
<dbReference type="Gene3D" id="1.20.1250.20">
    <property type="entry name" value="MFS general substrate transporter like domains"/>
    <property type="match status" value="1"/>
</dbReference>
<keyword evidence="6 7" id="KW-0472">Membrane</keyword>
<keyword evidence="9" id="KW-1185">Reference proteome</keyword>
<evidence type="ECO:0000313" key="9">
    <source>
        <dbReference type="Proteomes" id="UP001596956"/>
    </source>
</evidence>
<evidence type="ECO:0000256" key="7">
    <source>
        <dbReference type="SAM" id="Phobius"/>
    </source>
</evidence>
<dbReference type="InterPro" id="IPR036259">
    <property type="entry name" value="MFS_trans_sf"/>
</dbReference>
<comment type="subcellular location">
    <subcellularLocation>
        <location evidence="1">Cell inner membrane</location>
        <topology evidence="1">Multi-pass membrane protein</topology>
    </subcellularLocation>
</comment>
<dbReference type="PANTHER" id="PTHR23513:SF9">
    <property type="entry name" value="ENTEROBACTIN EXPORTER ENTS"/>
    <property type="match status" value="1"/>
</dbReference>
<organism evidence="8 9">
    <name type="scientific">Streptomonospora algeriensis</name>
    <dbReference type="NCBI Taxonomy" id="995084"/>
    <lineage>
        <taxon>Bacteria</taxon>
        <taxon>Bacillati</taxon>
        <taxon>Actinomycetota</taxon>
        <taxon>Actinomycetes</taxon>
        <taxon>Streptosporangiales</taxon>
        <taxon>Nocardiopsidaceae</taxon>
        <taxon>Streptomonospora</taxon>
    </lineage>
</organism>
<evidence type="ECO:0000313" key="8">
    <source>
        <dbReference type="EMBL" id="MFD0803913.1"/>
    </source>
</evidence>
<sequence>MKLRNALIDLTPLRVSRAFRVVFTARLISVFGLGFALVALPMQVYSATGSSVLVAVVSAVNGASVFGGTLVGGVLADRFPRRRLIVAGRGAAALAFTGLALNAAGAQS</sequence>
<dbReference type="PANTHER" id="PTHR23513">
    <property type="entry name" value="INTEGRAL MEMBRANE EFFLUX PROTEIN-RELATED"/>
    <property type="match status" value="1"/>
</dbReference>
<dbReference type="EMBL" id="JBHTHR010001208">
    <property type="protein sequence ID" value="MFD0803913.1"/>
    <property type="molecule type" value="Genomic_DNA"/>
</dbReference>
<evidence type="ECO:0000256" key="3">
    <source>
        <dbReference type="ARBA" id="ARBA00022475"/>
    </source>
</evidence>
<dbReference type="SUPFAM" id="SSF103473">
    <property type="entry name" value="MFS general substrate transporter"/>
    <property type="match status" value="1"/>
</dbReference>
<keyword evidence="3" id="KW-1003">Cell membrane</keyword>
<protein>
    <submittedName>
        <fullName evidence="8">MFS transporter</fullName>
    </submittedName>
</protein>
<keyword evidence="4 7" id="KW-0812">Transmembrane</keyword>
<comment type="caution">
    <text evidence="8">The sequence shown here is derived from an EMBL/GenBank/DDBJ whole genome shotgun (WGS) entry which is preliminary data.</text>
</comment>
<accession>A0ABW3BKK3</accession>
<evidence type="ECO:0000256" key="4">
    <source>
        <dbReference type="ARBA" id="ARBA00022692"/>
    </source>
</evidence>
<name>A0ABW3BKK3_9ACTN</name>
<dbReference type="Proteomes" id="UP001596956">
    <property type="component" value="Unassembled WGS sequence"/>
</dbReference>
<keyword evidence="5 7" id="KW-1133">Transmembrane helix</keyword>
<feature type="transmembrane region" description="Helical" evidence="7">
    <location>
        <begin position="52"/>
        <end position="76"/>
    </location>
</feature>
<feature type="non-terminal residue" evidence="8">
    <location>
        <position position="108"/>
    </location>
</feature>